<evidence type="ECO:0000256" key="2">
    <source>
        <dbReference type="SAM" id="MobiDB-lite"/>
    </source>
</evidence>
<proteinExistence type="predicted"/>
<keyword evidence="3" id="KW-1133">Transmembrane helix</keyword>
<dbReference type="PROSITE" id="PS51257">
    <property type="entry name" value="PROKAR_LIPOPROTEIN"/>
    <property type="match status" value="1"/>
</dbReference>
<dbReference type="Pfam" id="PF08139">
    <property type="entry name" value="LPAM_1"/>
    <property type="match status" value="1"/>
</dbReference>
<feature type="region of interest" description="Disordered" evidence="2">
    <location>
        <begin position="23"/>
        <end position="44"/>
    </location>
</feature>
<name>A0A8S5LDX6_9CAUD</name>
<organism evidence="4">
    <name type="scientific">Siphoviridae sp. ctb8U30</name>
    <dbReference type="NCBI Taxonomy" id="2823588"/>
    <lineage>
        <taxon>Viruses</taxon>
        <taxon>Duplodnaviria</taxon>
        <taxon>Heunggongvirae</taxon>
        <taxon>Uroviricota</taxon>
        <taxon>Caudoviricetes</taxon>
    </lineage>
</organism>
<dbReference type="EMBL" id="BK014697">
    <property type="protein sequence ID" value="DAD68229.1"/>
    <property type="molecule type" value="Genomic_DNA"/>
</dbReference>
<evidence type="ECO:0000256" key="1">
    <source>
        <dbReference type="ARBA" id="ARBA00022729"/>
    </source>
</evidence>
<reference evidence="4" key="1">
    <citation type="journal article" date="2021" name="Proc. Natl. Acad. Sci. U.S.A.">
        <title>A Catalog of Tens of Thousands of Viruses from Human Metagenomes Reveals Hidden Associations with Chronic Diseases.</title>
        <authorList>
            <person name="Tisza M.J."/>
            <person name="Buck C.B."/>
        </authorList>
    </citation>
    <scope>NUCLEOTIDE SEQUENCE</scope>
    <source>
        <strain evidence="4">Ctb8U30</strain>
    </source>
</reference>
<dbReference type="InterPro" id="IPR012640">
    <property type="entry name" value="Membr_lipoprot_lipid_attach_CS"/>
</dbReference>
<protein>
    <submittedName>
        <fullName evidence="4">Prokaryotic membrane lipoprotein lipid attachment site</fullName>
    </submittedName>
</protein>
<keyword evidence="1" id="KW-0732">Signal</keyword>
<keyword evidence="3" id="KW-0812">Transmembrane</keyword>
<evidence type="ECO:0000313" key="4">
    <source>
        <dbReference type="EMBL" id="DAD68229.1"/>
    </source>
</evidence>
<evidence type="ECO:0000256" key="3">
    <source>
        <dbReference type="SAM" id="Phobius"/>
    </source>
</evidence>
<accession>A0A8S5LDX6</accession>
<keyword evidence="4" id="KW-0449">Lipoprotein</keyword>
<keyword evidence="3" id="KW-0472">Membrane</keyword>
<sequence length="173" mass="19992">MRKILYLLLALLLLTGCRSRKLNKTEHREEQKSERKEVKDSSTRVEKAQKVATFDLQQSQSYELTIESDRDSVGNAKEVVYHRIRDGDSETIRVQGGKVTLRTIDNLSKSLKQADTTLYIHSQVSQKSETKNQYLQQSKQIQKEVKKAPFVLIIGALILGVVAWIFWKLKLFR</sequence>
<feature type="transmembrane region" description="Helical" evidence="3">
    <location>
        <begin position="148"/>
        <end position="167"/>
    </location>
</feature>